<dbReference type="RefSeq" id="WP_043356412.1">
    <property type="nucleotide sequence ID" value="NZ_CP010537.1"/>
</dbReference>
<proteinExistence type="predicted"/>
<name>A0A0C4YP98_9BURK</name>
<dbReference type="PROSITE" id="PS50937">
    <property type="entry name" value="HTH_MERR_2"/>
    <property type="match status" value="1"/>
</dbReference>
<dbReference type="STRING" id="68895.RR42_s2734"/>
<dbReference type="InterPro" id="IPR000551">
    <property type="entry name" value="MerR-type_HTH_dom"/>
</dbReference>
<accession>A0A0C4YP98</accession>
<dbReference type="PANTHER" id="PTHR30204:SF94">
    <property type="entry name" value="HEAVY METAL-DEPENDENT TRANSCRIPTIONAL REGULATOR HI_0293-RELATED"/>
    <property type="match status" value="1"/>
</dbReference>
<dbReference type="AlphaFoldDB" id="A0A0C4YP98"/>
<dbReference type="PROSITE" id="PS00552">
    <property type="entry name" value="HTH_MERR_1"/>
    <property type="match status" value="1"/>
</dbReference>
<feature type="domain" description="HTH merR-type" evidence="4">
    <location>
        <begin position="1"/>
        <end position="64"/>
    </location>
</feature>
<evidence type="ECO:0000256" key="3">
    <source>
        <dbReference type="ARBA" id="ARBA00023163"/>
    </source>
</evidence>
<dbReference type="GO" id="GO:0003677">
    <property type="term" value="F:DNA binding"/>
    <property type="evidence" value="ECO:0007669"/>
    <property type="project" value="UniProtKB-KW"/>
</dbReference>
<keyword evidence="3" id="KW-0804">Transcription</keyword>
<evidence type="ECO:0000259" key="4">
    <source>
        <dbReference type="PROSITE" id="PS50937"/>
    </source>
</evidence>
<dbReference type="PRINTS" id="PR00040">
    <property type="entry name" value="HTHMERR"/>
</dbReference>
<protein>
    <submittedName>
        <fullName evidence="5">Mercuric resistance operon regulatory protein</fullName>
    </submittedName>
</protein>
<dbReference type="InterPro" id="IPR009061">
    <property type="entry name" value="DNA-bd_dom_put_sf"/>
</dbReference>
<gene>
    <name evidence="5" type="ORF">RR42_s2734</name>
</gene>
<dbReference type="SUPFAM" id="SSF46955">
    <property type="entry name" value="Putative DNA-binding domain"/>
    <property type="match status" value="1"/>
</dbReference>
<dbReference type="SMART" id="SM00422">
    <property type="entry name" value="HTH_MERR"/>
    <property type="match status" value="1"/>
</dbReference>
<dbReference type="OrthoDB" id="9802944at2"/>
<dbReference type="Pfam" id="PF13411">
    <property type="entry name" value="MerR_1"/>
    <property type="match status" value="1"/>
</dbReference>
<evidence type="ECO:0000313" key="6">
    <source>
        <dbReference type="Proteomes" id="UP000031843"/>
    </source>
</evidence>
<evidence type="ECO:0000256" key="1">
    <source>
        <dbReference type="ARBA" id="ARBA00023015"/>
    </source>
</evidence>
<organism evidence="5 6">
    <name type="scientific">Cupriavidus basilensis</name>
    <dbReference type="NCBI Taxonomy" id="68895"/>
    <lineage>
        <taxon>Bacteria</taxon>
        <taxon>Pseudomonadati</taxon>
        <taxon>Pseudomonadota</taxon>
        <taxon>Betaproteobacteria</taxon>
        <taxon>Burkholderiales</taxon>
        <taxon>Burkholderiaceae</taxon>
        <taxon>Cupriavidus</taxon>
    </lineage>
</organism>
<sequence>MRIGELAAKAGLSKDTVRFYEKIGLVEGRRLGNGYRDFPPEAIAWLQYVRTAQALGFSLAQVARHGAELRNAPDPAHALSALLQEKLEVVDVRLAELTALRAEIASRIGAACPLRT</sequence>
<reference evidence="5 6" key="1">
    <citation type="journal article" date="2015" name="Genome Announc.">
        <title>Complete Genome Sequence of Cupriavidus basilensis 4G11, Isolated from the Oak Ridge Field Research Center Site.</title>
        <authorList>
            <person name="Ray J."/>
            <person name="Waters R.J."/>
            <person name="Skerker J.M."/>
            <person name="Kuehl J.V."/>
            <person name="Price M.N."/>
            <person name="Huang J."/>
            <person name="Chakraborty R."/>
            <person name="Arkin A.P."/>
            <person name="Deutschbauer A."/>
        </authorList>
    </citation>
    <scope>NUCLEOTIDE SEQUENCE [LARGE SCALE GENOMIC DNA]</scope>
    <source>
        <strain evidence="5">4G11</strain>
    </source>
</reference>
<keyword evidence="6" id="KW-1185">Reference proteome</keyword>
<dbReference type="Gene3D" id="1.10.1660.10">
    <property type="match status" value="1"/>
</dbReference>
<evidence type="ECO:0000313" key="5">
    <source>
        <dbReference type="EMBL" id="AJG24315.1"/>
    </source>
</evidence>
<keyword evidence="1" id="KW-0805">Transcription regulation</keyword>
<dbReference type="InterPro" id="IPR047057">
    <property type="entry name" value="MerR_fam"/>
</dbReference>
<dbReference type="Proteomes" id="UP000031843">
    <property type="component" value="Chromosome secondary"/>
</dbReference>
<dbReference type="KEGG" id="cbw:RR42_s2734"/>
<evidence type="ECO:0000256" key="2">
    <source>
        <dbReference type="ARBA" id="ARBA00023125"/>
    </source>
</evidence>
<dbReference type="EMBL" id="CP010537">
    <property type="protein sequence ID" value="AJG24315.1"/>
    <property type="molecule type" value="Genomic_DNA"/>
</dbReference>
<dbReference type="PANTHER" id="PTHR30204">
    <property type="entry name" value="REDOX-CYCLING DRUG-SENSING TRANSCRIPTIONAL ACTIVATOR SOXR"/>
    <property type="match status" value="1"/>
</dbReference>
<keyword evidence="2" id="KW-0238">DNA-binding</keyword>
<dbReference type="GO" id="GO:0003700">
    <property type="term" value="F:DNA-binding transcription factor activity"/>
    <property type="evidence" value="ECO:0007669"/>
    <property type="project" value="InterPro"/>
</dbReference>